<reference evidence="1" key="1">
    <citation type="journal article" date="2020" name="MSphere">
        <title>Discovery of Bat Coronaviruses through Surveillance and Probe Capture-Based Next-Generation Sequencing.</title>
        <authorList>
            <person name="Li B."/>
            <person name="Si H.R."/>
            <person name="Zhu Y."/>
            <person name="Yang X.L."/>
            <person name="Anderson D.E."/>
            <person name="Shi Z.L."/>
            <person name="Wang L.F."/>
            <person name="Zhou P."/>
        </authorList>
    </citation>
    <scope>NUCLEOTIDE SEQUENCE</scope>
    <source>
        <strain evidence="1">CHB0025</strain>
    </source>
</reference>
<sequence length="144" mass="15570">MAGLKILSLLAMVAVVSAAPVTYKGSQIFVPPTGTTNAYTLVQSVQLFTVWGNCLATTYHITRGMIVLSDHWVMGPTVRPNAGVAVPISLDAHGQDHVDLFTNFYSRNWALITFCFSGDHVTTTIKELSILLGSSHTQAFCLVN</sequence>
<organism evidence="1 2">
    <name type="scientific">Hipposideros pomona bat coronavirus CHB25</name>
    <dbReference type="NCBI Taxonomy" id="2691598"/>
    <lineage>
        <taxon>Viruses</taxon>
        <taxon>Riboviria</taxon>
        <taxon>Orthornavirae</taxon>
        <taxon>Pisuviricota</taxon>
        <taxon>Pisoniviricetes</taxon>
        <taxon>Nidovirales</taxon>
        <taxon>Cornidovirineae</taxon>
        <taxon>Coronaviridae</taxon>
        <taxon>Orthocoronavirinae</taxon>
        <taxon>Alphacoronavirus</taxon>
        <taxon>Decacovirus</taxon>
        <taxon>Alphacoronavirus hipposideri</taxon>
        <taxon>Alphacoronavirus CHB25</taxon>
    </lineage>
</organism>
<evidence type="ECO:0000313" key="2">
    <source>
        <dbReference type="Proteomes" id="UP000830499"/>
    </source>
</evidence>
<accession>A0AAE6R644</accession>
<dbReference type="Proteomes" id="UP000830499">
    <property type="component" value="Segment"/>
</dbReference>
<dbReference type="KEGG" id="vg:80510851"/>
<protein>
    <submittedName>
        <fullName evidence="1">Nonstructural protein NS8</fullName>
    </submittedName>
</protein>
<evidence type="ECO:0000313" key="1">
    <source>
        <dbReference type="EMBL" id="QHA24730.1"/>
    </source>
</evidence>
<name>A0AAE6R644_9ALPC</name>
<proteinExistence type="predicted"/>
<keyword evidence="2" id="KW-1185">Reference proteome</keyword>
<dbReference type="EMBL" id="MN611525">
    <property type="protein sequence ID" value="QHA24730.1"/>
    <property type="molecule type" value="Genomic_RNA"/>
</dbReference>
<gene>
    <name evidence="1" type="primary">NS8</name>
    <name evidence="1" type="ORF">CHB0025_gp8</name>
</gene>
<dbReference type="GeneID" id="80510851"/>
<dbReference type="RefSeq" id="YP_010037480.1">
    <property type="nucleotide sequence ID" value="NC_054004.1"/>
</dbReference>